<accession>A0AAD6HHE4</accession>
<dbReference type="GO" id="GO:0004523">
    <property type="term" value="F:RNA-DNA hybrid ribonuclease activity"/>
    <property type="evidence" value="ECO:0007669"/>
    <property type="project" value="InterPro"/>
</dbReference>
<proteinExistence type="predicted"/>
<feature type="compositionally biased region" description="Polar residues" evidence="1">
    <location>
        <begin position="90"/>
        <end position="104"/>
    </location>
</feature>
<feature type="region of interest" description="Disordered" evidence="1">
    <location>
        <begin position="1"/>
        <end position="111"/>
    </location>
</feature>
<dbReference type="SUPFAM" id="SSF53098">
    <property type="entry name" value="Ribonuclease H-like"/>
    <property type="match status" value="1"/>
</dbReference>
<dbReference type="InterPro" id="IPR002156">
    <property type="entry name" value="RNaseH_domain"/>
</dbReference>
<feature type="compositionally biased region" description="Polar residues" evidence="1">
    <location>
        <begin position="21"/>
        <end position="32"/>
    </location>
</feature>
<dbReference type="GO" id="GO:0003676">
    <property type="term" value="F:nucleic acid binding"/>
    <property type="evidence" value="ECO:0007669"/>
    <property type="project" value="InterPro"/>
</dbReference>
<comment type="caution">
    <text evidence="3">The sequence shown here is derived from an EMBL/GenBank/DDBJ whole genome shotgun (WGS) entry which is preliminary data.</text>
</comment>
<dbReference type="PROSITE" id="PS50879">
    <property type="entry name" value="RNASE_H_1"/>
    <property type="match status" value="1"/>
</dbReference>
<dbReference type="Proteomes" id="UP001215712">
    <property type="component" value="Unassembled WGS sequence"/>
</dbReference>
<evidence type="ECO:0000313" key="4">
    <source>
        <dbReference type="Proteomes" id="UP001215712"/>
    </source>
</evidence>
<evidence type="ECO:0000313" key="3">
    <source>
        <dbReference type="EMBL" id="KAJ5716570.1"/>
    </source>
</evidence>
<sequence>MLGYFCHPTSSEDGQKLPPMISQTSGVENGSNPAPYARRPRIPRYQYVSVRYPQRPRMSKLEHAQEKRRRSKSPSPDPARVQVHYRSRTPLIQQPDAASTTTVSYPRRPNRERIVIDLTSSEPEPQATAENQVYDQVTSVRIGDQRPVVIHQTRVSQPSSQGNHHIGLEVTVPAPLAKKRVKYQASDLQRAGVVHFPPERLRQSEVENHGLNQAIPQSLPQVNPQIGLQPILELAPQPVTQTIPQFIPQLTPQPAGQVIIQKIHPLPPKPDASTAPLLSSNPLIPTPIALPPKPPVSAEASPATTLARIPPISPAFVLQGPPESSAAVQIAEDSQRIRSQNSETRIFIDLTENDSDDEVDEVIELSSDESTTGNVRDLRYSAANQFTGQAVIRTRERAMRFALYMQNLQPINGNIHCHTLWTDGSLVQGRGLFGGSAGGAVVWRNRPGAGWKSLKRRVTHPTRDSNLPEVMAVSMAMKKAVELVRTARASRTNALHDEVLIFTDSSFAVTLVGNAWRGVRQTTRTWPDMKPWIDDLLVSYGTLRTMGVRVEVHWVPGHSGVEGNSQAHLAARASIQLP</sequence>
<feature type="domain" description="RNase H type-1" evidence="2">
    <location>
        <begin position="414"/>
        <end position="576"/>
    </location>
</feature>
<gene>
    <name evidence="3" type="ORF">N7493_008481</name>
</gene>
<reference evidence="3" key="1">
    <citation type="journal article" date="2023" name="IMA Fungus">
        <title>Comparative genomic study of the Penicillium genus elucidates a diverse pangenome and 15 lateral gene transfer events.</title>
        <authorList>
            <person name="Petersen C."/>
            <person name="Sorensen T."/>
            <person name="Nielsen M.R."/>
            <person name="Sondergaard T.E."/>
            <person name="Sorensen J.L."/>
            <person name="Fitzpatrick D.A."/>
            <person name="Frisvad J.C."/>
            <person name="Nielsen K.L."/>
        </authorList>
    </citation>
    <scope>NUCLEOTIDE SEQUENCE</scope>
    <source>
        <strain evidence="3">IBT 17514</strain>
    </source>
</reference>
<dbReference type="Gene3D" id="3.30.420.10">
    <property type="entry name" value="Ribonuclease H-like superfamily/Ribonuclease H"/>
    <property type="match status" value="1"/>
</dbReference>
<dbReference type="AlphaFoldDB" id="A0AAD6HHE4"/>
<evidence type="ECO:0000256" key="1">
    <source>
        <dbReference type="SAM" id="MobiDB-lite"/>
    </source>
</evidence>
<evidence type="ECO:0000259" key="2">
    <source>
        <dbReference type="PROSITE" id="PS50879"/>
    </source>
</evidence>
<dbReference type="EMBL" id="JAQJAN010000012">
    <property type="protein sequence ID" value="KAJ5716570.1"/>
    <property type="molecule type" value="Genomic_DNA"/>
</dbReference>
<keyword evidence="4" id="KW-1185">Reference proteome</keyword>
<dbReference type="InterPro" id="IPR012337">
    <property type="entry name" value="RNaseH-like_sf"/>
</dbReference>
<dbReference type="CDD" id="cd09276">
    <property type="entry name" value="Rnase_HI_RT_non_LTR"/>
    <property type="match status" value="1"/>
</dbReference>
<name>A0AAD6HHE4_9EURO</name>
<reference evidence="3" key="2">
    <citation type="submission" date="2023-01" db="EMBL/GenBank/DDBJ databases">
        <authorList>
            <person name="Petersen C."/>
        </authorList>
    </citation>
    <scope>NUCLEOTIDE SEQUENCE</scope>
    <source>
        <strain evidence="3">IBT 17514</strain>
    </source>
</reference>
<dbReference type="Pfam" id="PF00075">
    <property type="entry name" value="RNase_H"/>
    <property type="match status" value="1"/>
</dbReference>
<dbReference type="InterPro" id="IPR036397">
    <property type="entry name" value="RNaseH_sf"/>
</dbReference>
<organism evidence="3 4">
    <name type="scientific">Penicillium malachiteum</name>
    <dbReference type="NCBI Taxonomy" id="1324776"/>
    <lineage>
        <taxon>Eukaryota</taxon>
        <taxon>Fungi</taxon>
        <taxon>Dikarya</taxon>
        <taxon>Ascomycota</taxon>
        <taxon>Pezizomycotina</taxon>
        <taxon>Eurotiomycetes</taxon>
        <taxon>Eurotiomycetidae</taxon>
        <taxon>Eurotiales</taxon>
        <taxon>Aspergillaceae</taxon>
        <taxon>Penicillium</taxon>
    </lineage>
</organism>
<protein>
    <recommendedName>
        <fullName evidence="2">RNase H type-1 domain-containing protein</fullName>
    </recommendedName>
</protein>